<dbReference type="GO" id="GO:0046872">
    <property type="term" value="F:metal ion binding"/>
    <property type="evidence" value="ECO:0007669"/>
    <property type="project" value="UniProtKB-KW"/>
</dbReference>
<dbReference type="InterPro" id="IPR002934">
    <property type="entry name" value="Polymerase_NTP_transf_dom"/>
</dbReference>
<evidence type="ECO:0000259" key="10">
    <source>
        <dbReference type="Pfam" id="PF01909"/>
    </source>
</evidence>
<keyword evidence="2" id="KW-1277">Toxin-antitoxin system</keyword>
<dbReference type="PANTHER" id="PTHR33571:SF14">
    <property type="entry name" value="PROTEIN ADENYLYLTRANSFERASE MJ0435-RELATED"/>
    <property type="match status" value="1"/>
</dbReference>
<keyword evidence="8" id="KW-0460">Magnesium</keyword>
<evidence type="ECO:0000256" key="4">
    <source>
        <dbReference type="ARBA" id="ARBA00022695"/>
    </source>
</evidence>
<comment type="similarity">
    <text evidence="9">Belongs to the MntA antitoxin family.</text>
</comment>
<proteinExistence type="inferred from homology"/>
<feature type="domain" description="Polymerase nucleotidyl transferase" evidence="10">
    <location>
        <begin position="21"/>
        <end position="101"/>
    </location>
</feature>
<evidence type="ECO:0000256" key="2">
    <source>
        <dbReference type="ARBA" id="ARBA00022649"/>
    </source>
</evidence>
<dbReference type="EMBL" id="MGKW01000042">
    <property type="protein sequence ID" value="OGN32951.1"/>
    <property type="molecule type" value="Genomic_DNA"/>
</dbReference>
<evidence type="ECO:0000313" key="11">
    <source>
        <dbReference type="EMBL" id="OGN32951.1"/>
    </source>
</evidence>
<dbReference type="InterPro" id="IPR043519">
    <property type="entry name" value="NT_sf"/>
</dbReference>
<dbReference type="GO" id="GO:0016779">
    <property type="term" value="F:nucleotidyltransferase activity"/>
    <property type="evidence" value="ECO:0007669"/>
    <property type="project" value="UniProtKB-KW"/>
</dbReference>
<evidence type="ECO:0000256" key="3">
    <source>
        <dbReference type="ARBA" id="ARBA00022679"/>
    </source>
</evidence>
<dbReference type="GO" id="GO:0005524">
    <property type="term" value="F:ATP binding"/>
    <property type="evidence" value="ECO:0007669"/>
    <property type="project" value="UniProtKB-KW"/>
</dbReference>
<keyword evidence="4" id="KW-0548">Nucleotidyltransferase</keyword>
<comment type="cofactor">
    <cofactor evidence="1">
        <name>Mg(2+)</name>
        <dbReference type="ChEBI" id="CHEBI:18420"/>
    </cofactor>
</comment>
<accession>A0A1F8H5V2</accession>
<dbReference type="Pfam" id="PF01909">
    <property type="entry name" value="NTP_transf_2"/>
    <property type="match status" value="1"/>
</dbReference>
<keyword evidence="5" id="KW-0479">Metal-binding</keyword>
<protein>
    <recommendedName>
        <fullName evidence="10">Polymerase nucleotidyl transferase domain-containing protein</fullName>
    </recommendedName>
</protein>
<evidence type="ECO:0000256" key="7">
    <source>
        <dbReference type="ARBA" id="ARBA00022840"/>
    </source>
</evidence>
<evidence type="ECO:0000256" key="8">
    <source>
        <dbReference type="ARBA" id="ARBA00022842"/>
    </source>
</evidence>
<evidence type="ECO:0000256" key="6">
    <source>
        <dbReference type="ARBA" id="ARBA00022741"/>
    </source>
</evidence>
<sequence>MARLSIKQKRGALNIHDIKRKAVPILKKAGVTHSSVFGSVARGEAKISSDIDMLIDFDRKMTLLDLVGLEQELESALGREVDIVTRRSLYQPLKRRIDKEEIFIM</sequence>
<comment type="caution">
    <text evidence="11">The sequence shown here is derived from an EMBL/GenBank/DDBJ whole genome shotgun (WGS) entry which is preliminary data.</text>
</comment>
<dbReference type="Proteomes" id="UP000178155">
    <property type="component" value="Unassembled WGS sequence"/>
</dbReference>
<name>A0A1F8H5V2_9BACT</name>
<dbReference type="CDD" id="cd05403">
    <property type="entry name" value="NT_KNTase_like"/>
    <property type="match status" value="1"/>
</dbReference>
<evidence type="ECO:0000313" key="12">
    <source>
        <dbReference type="Proteomes" id="UP000178155"/>
    </source>
</evidence>
<dbReference type="PANTHER" id="PTHR33571">
    <property type="entry name" value="SSL8005 PROTEIN"/>
    <property type="match status" value="1"/>
</dbReference>
<keyword evidence="7" id="KW-0067">ATP-binding</keyword>
<evidence type="ECO:0000256" key="1">
    <source>
        <dbReference type="ARBA" id="ARBA00001946"/>
    </source>
</evidence>
<reference evidence="11 12" key="1">
    <citation type="journal article" date="2016" name="Nat. Commun.">
        <title>Thousands of microbial genomes shed light on interconnected biogeochemical processes in an aquifer system.</title>
        <authorList>
            <person name="Anantharaman K."/>
            <person name="Brown C.T."/>
            <person name="Hug L.A."/>
            <person name="Sharon I."/>
            <person name="Castelle C.J."/>
            <person name="Probst A.J."/>
            <person name="Thomas B.C."/>
            <person name="Singh A."/>
            <person name="Wilkins M.J."/>
            <person name="Karaoz U."/>
            <person name="Brodie E.L."/>
            <person name="Williams K.H."/>
            <person name="Hubbard S.S."/>
            <person name="Banfield J.F."/>
        </authorList>
    </citation>
    <scope>NUCLEOTIDE SEQUENCE [LARGE SCALE GENOMIC DNA]</scope>
</reference>
<keyword evidence="6" id="KW-0547">Nucleotide-binding</keyword>
<evidence type="ECO:0000256" key="9">
    <source>
        <dbReference type="ARBA" id="ARBA00038276"/>
    </source>
</evidence>
<keyword evidence="3" id="KW-0808">Transferase</keyword>
<dbReference type="InterPro" id="IPR052038">
    <property type="entry name" value="Type-VII_TA_antitoxin"/>
</dbReference>
<dbReference type="SUPFAM" id="SSF81301">
    <property type="entry name" value="Nucleotidyltransferase"/>
    <property type="match status" value="1"/>
</dbReference>
<gene>
    <name evidence="11" type="ORF">A3I39_03155</name>
</gene>
<dbReference type="AlphaFoldDB" id="A0A1F8H5V2"/>
<dbReference type="Gene3D" id="3.30.460.10">
    <property type="entry name" value="Beta Polymerase, domain 2"/>
    <property type="match status" value="1"/>
</dbReference>
<evidence type="ECO:0000256" key="5">
    <source>
        <dbReference type="ARBA" id="ARBA00022723"/>
    </source>
</evidence>
<organism evidence="11 12">
    <name type="scientific">Candidatus Yanofskybacteria bacterium RIFCSPLOWO2_02_FULL_47_9b</name>
    <dbReference type="NCBI Taxonomy" id="1802708"/>
    <lineage>
        <taxon>Bacteria</taxon>
        <taxon>Candidatus Yanofskyibacteriota</taxon>
    </lineage>
</organism>